<dbReference type="InterPro" id="IPR026845">
    <property type="entry name" value="NXPH/NXPE"/>
</dbReference>
<evidence type="ECO:0000313" key="2">
    <source>
        <dbReference type="Proteomes" id="UP001318040"/>
    </source>
</evidence>
<proteinExistence type="predicted"/>
<dbReference type="AlphaFoldDB" id="A0AAJ7U774"/>
<dbReference type="Gene3D" id="2.60.40.10">
    <property type="entry name" value="Immunoglobulins"/>
    <property type="match status" value="1"/>
</dbReference>
<accession>A0AAJ7U774</accession>
<dbReference type="RefSeq" id="XP_032831009.1">
    <property type="nucleotide sequence ID" value="XM_032975118.1"/>
</dbReference>
<dbReference type="PANTHER" id="PTHR16165">
    <property type="entry name" value="NXPE FAMILY MEMBER"/>
    <property type="match status" value="1"/>
</dbReference>
<gene>
    <name evidence="3" type="primary">LOC116954519</name>
</gene>
<evidence type="ECO:0000313" key="3">
    <source>
        <dbReference type="RefSeq" id="XP_032831009.1"/>
    </source>
</evidence>
<feature type="transmembrane region" description="Helical" evidence="1">
    <location>
        <begin position="29"/>
        <end position="51"/>
    </location>
</feature>
<dbReference type="InterPro" id="IPR014756">
    <property type="entry name" value="Ig_E-set"/>
</dbReference>
<dbReference type="InterPro" id="IPR013783">
    <property type="entry name" value="Ig-like_fold"/>
</dbReference>
<keyword evidence="1" id="KW-1133">Transmembrane helix</keyword>
<dbReference type="Proteomes" id="UP001318040">
    <property type="component" value="Chromosome 3"/>
</dbReference>
<organism evidence="2 3">
    <name type="scientific">Petromyzon marinus</name>
    <name type="common">Sea lamprey</name>
    <dbReference type="NCBI Taxonomy" id="7757"/>
    <lineage>
        <taxon>Eukaryota</taxon>
        <taxon>Metazoa</taxon>
        <taxon>Chordata</taxon>
        <taxon>Craniata</taxon>
        <taxon>Vertebrata</taxon>
        <taxon>Cyclostomata</taxon>
        <taxon>Hyperoartia</taxon>
        <taxon>Petromyzontiformes</taxon>
        <taxon>Petromyzontidae</taxon>
        <taxon>Petromyzon</taxon>
    </lineage>
</organism>
<keyword evidence="1" id="KW-0472">Membrane</keyword>
<reference evidence="3" key="1">
    <citation type="submission" date="2025-08" db="UniProtKB">
        <authorList>
            <consortium name="RefSeq"/>
        </authorList>
    </citation>
    <scope>IDENTIFICATION</scope>
    <source>
        <tissue evidence="3">Sperm</tissue>
    </source>
</reference>
<keyword evidence="2" id="KW-1185">Reference proteome</keyword>
<keyword evidence="1" id="KW-0812">Transmembrane</keyword>
<sequence>MLPPEEVKSSQAMESVSLQQQRNRPVHVLFVQLVWLVLFAFVIIVISTFILKAGFGRYPAKSSQNCLELSSNRCRIARPNQDSIVPASDPPGTESNDGSFCVRNIARETWINKTYAKLTSGKPPSTSEKKERWHNLTCSHRSSSFFEVVDTNKRLHCGGYLTVTVSMRDAHGKPKLYGGDFIVGRLFNSELGAAVSGSVHDIGNGSYRLSFPLPWTGNATIAVRLLHSREAVNALNYVRENFPEKIAFQAVFRKIPESPKTTNCYMTSVENLNLPSSSKDRGDRGGVVDDAERDGNICSLTDSKLCEPWLCIKPNTSLCKSLQHLHSYNYEAIPWGDEYQELFESEKAQEPLKANGQSQIFVENNGKNKLWLHSHANFFTTSTSLFIPLPEAV</sequence>
<dbReference type="PANTHER" id="PTHR16165:SF5">
    <property type="entry name" value="NXPE FAMILY MEMBER 3"/>
    <property type="match status" value="1"/>
</dbReference>
<name>A0AAJ7U774_PETMA</name>
<protein>
    <submittedName>
        <fullName evidence="3">NXPE family member 4-like isoform X4</fullName>
    </submittedName>
</protein>
<evidence type="ECO:0000256" key="1">
    <source>
        <dbReference type="SAM" id="Phobius"/>
    </source>
</evidence>
<dbReference type="Pfam" id="PF06312">
    <property type="entry name" value="Neurexophilin"/>
    <property type="match status" value="1"/>
</dbReference>
<dbReference type="SUPFAM" id="SSF81296">
    <property type="entry name" value="E set domains"/>
    <property type="match status" value="1"/>
</dbReference>